<name>A0A8S0YAJ2_9GAMM</name>
<proteinExistence type="predicted"/>
<evidence type="ECO:0000313" key="2">
    <source>
        <dbReference type="Proteomes" id="UP000494216"/>
    </source>
</evidence>
<gene>
    <name evidence="1" type="ORF">METHB2_560008</name>
</gene>
<dbReference type="AlphaFoldDB" id="A0A8S0YAJ2"/>
<evidence type="ECO:0000313" key="1">
    <source>
        <dbReference type="EMBL" id="CAA9892017.1"/>
    </source>
</evidence>
<comment type="caution">
    <text evidence="1">The sequence shown here is derived from an EMBL/GenBank/DDBJ whole genome shotgun (WGS) entry which is preliminary data.</text>
</comment>
<dbReference type="InterPro" id="IPR006597">
    <property type="entry name" value="Sel1-like"/>
</dbReference>
<dbReference type="InterPro" id="IPR052945">
    <property type="entry name" value="Mitotic_Regulator"/>
</dbReference>
<dbReference type="InterPro" id="IPR011990">
    <property type="entry name" value="TPR-like_helical_dom_sf"/>
</dbReference>
<dbReference type="EMBL" id="CADCXN010000087">
    <property type="protein sequence ID" value="CAA9892017.1"/>
    <property type="molecule type" value="Genomic_DNA"/>
</dbReference>
<dbReference type="Proteomes" id="UP000494216">
    <property type="component" value="Unassembled WGS sequence"/>
</dbReference>
<dbReference type="SMART" id="SM00671">
    <property type="entry name" value="SEL1"/>
    <property type="match status" value="2"/>
</dbReference>
<dbReference type="Gene3D" id="1.25.40.10">
    <property type="entry name" value="Tetratricopeptide repeat domain"/>
    <property type="match status" value="1"/>
</dbReference>
<dbReference type="Pfam" id="PF08238">
    <property type="entry name" value="Sel1"/>
    <property type="match status" value="2"/>
</dbReference>
<dbReference type="RefSeq" id="WP_174626818.1">
    <property type="nucleotide sequence ID" value="NZ_CADCXN010000087.1"/>
</dbReference>
<organism evidence="1 2">
    <name type="scientific">Candidatus Methylobacter favarea</name>
    <dbReference type="NCBI Taxonomy" id="2707345"/>
    <lineage>
        <taxon>Bacteria</taxon>
        <taxon>Pseudomonadati</taxon>
        <taxon>Pseudomonadota</taxon>
        <taxon>Gammaproteobacteria</taxon>
        <taxon>Methylococcales</taxon>
        <taxon>Methylococcaceae</taxon>
        <taxon>Methylobacter</taxon>
    </lineage>
</organism>
<accession>A0A8S0YAJ2</accession>
<dbReference type="SUPFAM" id="SSF81901">
    <property type="entry name" value="HCP-like"/>
    <property type="match status" value="1"/>
</dbReference>
<dbReference type="PANTHER" id="PTHR43628:SF1">
    <property type="entry name" value="CHITIN SYNTHASE REGULATORY FACTOR 2-RELATED"/>
    <property type="match status" value="1"/>
</dbReference>
<dbReference type="PANTHER" id="PTHR43628">
    <property type="entry name" value="ACTIVATOR OF C KINASE PROTEIN 1-RELATED"/>
    <property type="match status" value="1"/>
</dbReference>
<protein>
    <submittedName>
        <fullName evidence="1">Sel1 repeat-containing protein</fullName>
    </submittedName>
</protein>
<sequence>MPQITIQTAASLTQCSTRTIRRRLAAGLLKNKGGDEDSGKQTVCFESIQADIPFALNPDDIELIKSADSGDPDAQNDLGLLFLENEQSKTAVHWLELAAGQNVSDAMQLLGDCYLQGKGRPKDNNLAIMWIAKAASMGHSIAIAQMASIHPA</sequence>
<keyword evidence="2" id="KW-1185">Reference proteome</keyword>
<reference evidence="1 2" key="1">
    <citation type="submission" date="2020-02" db="EMBL/GenBank/DDBJ databases">
        <authorList>
            <person name="Hogendoorn C."/>
        </authorList>
    </citation>
    <scope>NUCLEOTIDE SEQUENCE [LARGE SCALE GENOMIC DNA]</scope>
    <source>
        <strain evidence="1">METHB21</strain>
    </source>
</reference>